<dbReference type="AlphaFoldDB" id="F5XSL9"/>
<gene>
    <name evidence="4" type="ordered locus">MLP_42630</name>
</gene>
<dbReference type="KEGG" id="mph:MLP_42630"/>
<dbReference type="EMBL" id="AP012204">
    <property type="protein sequence ID" value="BAK37277.1"/>
    <property type="molecule type" value="Genomic_DNA"/>
</dbReference>
<proteinExistence type="predicted"/>
<feature type="domain" description="DUF2510" evidence="3">
    <location>
        <begin position="4"/>
        <end position="35"/>
    </location>
</feature>
<dbReference type="eggNOG" id="ENOG5034A0Z">
    <property type="taxonomic scope" value="Bacteria"/>
</dbReference>
<keyword evidence="5" id="KW-1185">Reference proteome</keyword>
<accession>F5XSL9</accession>
<feature type="compositionally biased region" description="Polar residues" evidence="1">
    <location>
        <begin position="88"/>
        <end position="110"/>
    </location>
</feature>
<sequence>MSQPGWYPDPAGAPNRYRYWDGHAWSPETTDHPGGASPPTAQSTGRRRWGPVIMVIAAVVVAVLVGVVVIRGLQTDRPVADPDPGPLPSSTVSGWDDSSATPTLEPSNIPSEAPSRPLPTATPSEARPLRPCPEGMPISRQPYPSDGRMHGGGLSFPRVSGWDDASGLAYSWAYDVGEQSIPVESPDWYANLVVGALFTGDGFDEPKRAADLVMQCVITSGLYPYFTDREEVWSKPVTVDGHSAWSIRAKILIKDPKLKAKGDTVEVIVVDTDSPESLAMFIGQVNLGDTKLLRTLDSTIKNLRVE</sequence>
<keyword evidence="2" id="KW-0812">Transmembrane</keyword>
<organism evidence="4 5">
    <name type="scientific">Microlunatus phosphovorus (strain ATCC 700054 / DSM 10555 / JCM 9379 / NBRC 101784 / NCIMB 13414 / VKM Ac-1990 / NM-1)</name>
    <dbReference type="NCBI Taxonomy" id="1032480"/>
    <lineage>
        <taxon>Bacteria</taxon>
        <taxon>Bacillati</taxon>
        <taxon>Actinomycetota</taxon>
        <taxon>Actinomycetes</taxon>
        <taxon>Propionibacteriales</taxon>
        <taxon>Propionibacteriaceae</taxon>
        <taxon>Microlunatus</taxon>
    </lineage>
</organism>
<evidence type="ECO:0000256" key="1">
    <source>
        <dbReference type="SAM" id="MobiDB-lite"/>
    </source>
</evidence>
<dbReference type="OrthoDB" id="5065474at2"/>
<dbReference type="RefSeq" id="WP_013865113.1">
    <property type="nucleotide sequence ID" value="NC_015635.1"/>
</dbReference>
<feature type="region of interest" description="Disordered" evidence="1">
    <location>
        <begin position="26"/>
        <end position="45"/>
    </location>
</feature>
<keyword evidence="2" id="KW-1133">Transmembrane helix</keyword>
<name>F5XSL9_MICPN</name>
<dbReference type="Proteomes" id="UP000007947">
    <property type="component" value="Chromosome"/>
</dbReference>
<evidence type="ECO:0000259" key="3">
    <source>
        <dbReference type="Pfam" id="PF10708"/>
    </source>
</evidence>
<keyword evidence="2" id="KW-0472">Membrane</keyword>
<protein>
    <recommendedName>
        <fullName evidence="3">DUF2510 domain-containing protein</fullName>
    </recommendedName>
</protein>
<feature type="region of interest" description="Disordered" evidence="1">
    <location>
        <begin position="76"/>
        <end position="133"/>
    </location>
</feature>
<dbReference type="STRING" id="1032480.MLP_42630"/>
<feature type="transmembrane region" description="Helical" evidence="2">
    <location>
        <begin position="49"/>
        <end position="70"/>
    </location>
</feature>
<dbReference type="HOGENOM" id="CLU_084451_0_0_11"/>
<evidence type="ECO:0000256" key="2">
    <source>
        <dbReference type="SAM" id="Phobius"/>
    </source>
</evidence>
<dbReference type="InterPro" id="IPR018929">
    <property type="entry name" value="DUF2510"/>
</dbReference>
<evidence type="ECO:0000313" key="5">
    <source>
        <dbReference type="Proteomes" id="UP000007947"/>
    </source>
</evidence>
<reference evidence="4 5" key="1">
    <citation type="submission" date="2011-05" db="EMBL/GenBank/DDBJ databases">
        <title>Whole genome sequence of Microlunatus phosphovorus NM-1.</title>
        <authorList>
            <person name="Hosoyama A."/>
            <person name="Sasaki K."/>
            <person name="Harada T."/>
            <person name="Igarashi R."/>
            <person name="Kawakoshi A."/>
            <person name="Sasagawa M."/>
            <person name="Fukada J."/>
            <person name="Nakamura S."/>
            <person name="Katano Y."/>
            <person name="Hanada S."/>
            <person name="Kamagata Y."/>
            <person name="Nakamura N."/>
            <person name="Yamazaki S."/>
            <person name="Fujita N."/>
        </authorList>
    </citation>
    <scope>NUCLEOTIDE SEQUENCE [LARGE SCALE GENOMIC DNA]</scope>
    <source>
        <strain evidence="5">ATCC 700054 / DSM 10555 / JCM 9379 / NBRC 101784 / NCIMB 13414 / VKM Ac-1990 / NM-1</strain>
    </source>
</reference>
<dbReference type="Pfam" id="PF10708">
    <property type="entry name" value="DUF2510"/>
    <property type="match status" value="1"/>
</dbReference>
<evidence type="ECO:0000313" key="4">
    <source>
        <dbReference type="EMBL" id="BAK37277.1"/>
    </source>
</evidence>